<sequence length="431" mass="47225">MKQKTTAERHSRIVRSVGLVAVLGDSAALQPVRPRTVHDTKSGDLLSEILHCGARVVTNAESTGEFSPVVTATCKTGVMAIHIQFNQPFNGVTHAREFRTPACMALGNGTESLSFDINLMAPQGAPDYCGVFWNNRTDERSLPLAVRVHRTLELADDKFYVITCGKAGFRNARNETSLVSLRMLDSQGRKVLNAAFGLPYTLRAEISKPDGTHGIRLKNCFAFNMRNYTADLLDNRGCPMKQQSLVVKSETGAAELAIASMFRFPDSSQVNFQCDIAICKGTCSVIDCSTEARYEKGDEESTVTASTGIFVLDPNDNGVAALACSDGSVRPLWLLYLAIALGVMFIVMLLVNCFLCTAMTCSCARTDVIEKDPSVVEDYDPYRSWHGSQYGSRYPSSTIHSARSVSDNSDHYAIVQSRPGSRHSGMHRNRH</sequence>
<keyword evidence="1" id="KW-0812">Transmembrane</keyword>
<dbReference type="AlphaFoldDB" id="A0A835GEF6"/>
<name>A0A835GEF6_SPOEX</name>
<feature type="transmembrane region" description="Helical" evidence="1">
    <location>
        <begin position="333"/>
        <end position="355"/>
    </location>
</feature>
<keyword evidence="1" id="KW-1133">Transmembrane helix</keyword>
<evidence type="ECO:0000259" key="2">
    <source>
        <dbReference type="PROSITE" id="PS51034"/>
    </source>
</evidence>
<organism evidence="3 4">
    <name type="scientific">Spodoptera exigua</name>
    <name type="common">Beet armyworm</name>
    <name type="synonym">Noctua fulgens</name>
    <dbReference type="NCBI Taxonomy" id="7107"/>
    <lineage>
        <taxon>Eukaryota</taxon>
        <taxon>Metazoa</taxon>
        <taxon>Ecdysozoa</taxon>
        <taxon>Arthropoda</taxon>
        <taxon>Hexapoda</taxon>
        <taxon>Insecta</taxon>
        <taxon>Pterygota</taxon>
        <taxon>Neoptera</taxon>
        <taxon>Endopterygota</taxon>
        <taxon>Lepidoptera</taxon>
        <taxon>Glossata</taxon>
        <taxon>Ditrysia</taxon>
        <taxon>Noctuoidea</taxon>
        <taxon>Noctuidae</taxon>
        <taxon>Amphipyrinae</taxon>
        <taxon>Spodoptera</taxon>
    </lineage>
</organism>
<accession>A0A835GEF6</accession>
<dbReference type="PROSITE" id="PS51034">
    <property type="entry name" value="ZP_2"/>
    <property type="match status" value="1"/>
</dbReference>
<evidence type="ECO:0000313" key="4">
    <source>
        <dbReference type="Proteomes" id="UP000648187"/>
    </source>
</evidence>
<keyword evidence="1" id="KW-0472">Membrane</keyword>
<dbReference type="PANTHER" id="PTHR46560:SF9">
    <property type="entry name" value="ZP DOMAIN-CONTAINING PROTEIN"/>
    <property type="match status" value="1"/>
</dbReference>
<dbReference type="InterPro" id="IPR001507">
    <property type="entry name" value="ZP_dom"/>
</dbReference>
<gene>
    <name evidence="3" type="ORF">HW555_008717</name>
</gene>
<proteinExistence type="predicted"/>
<evidence type="ECO:0000313" key="3">
    <source>
        <dbReference type="EMBL" id="KAF9412938.1"/>
    </source>
</evidence>
<evidence type="ECO:0000256" key="1">
    <source>
        <dbReference type="SAM" id="Phobius"/>
    </source>
</evidence>
<comment type="caution">
    <text evidence="3">The sequence shown here is derived from an EMBL/GenBank/DDBJ whole genome shotgun (WGS) entry which is preliminary data.</text>
</comment>
<protein>
    <recommendedName>
        <fullName evidence="2">ZP domain-containing protein</fullName>
    </recommendedName>
</protein>
<reference evidence="3" key="1">
    <citation type="submission" date="2020-08" db="EMBL/GenBank/DDBJ databases">
        <title>Spodoptera exigua strain:BAW_Kor-Di-RS1 Genome sequencing and assembly.</title>
        <authorList>
            <person name="Kim J."/>
            <person name="Nam H.Y."/>
            <person name="Kwon M."/>
            <person name="Choi J.H."/>
            <person name="Cho S.R."/>
            <person name="Kim G.-H."/>
        </authorList>
    </citation>
    <scope>NUCLEOTIDE SEQUENCE</scope>
    <source>
        <strain evidence="3">BAW_Kor-Di-RS1</strain>
        <tissue evidence="3">Whole-body</tissue>
    </source>
</reference>
<dbReference type="Pfam" id="PF00100">
    <property type="entry name" value="Zona_pellucida"/>
    <property type="match status" value="1"/>
</dbReference>
<dbReference type="Proteomes" id="UP000648187">
    <property type="component" value="Unassembled WGS sequence"/>
</dbReference>
<dbReference type="InterPro" id="IPR055355">
    <property type="entry name" value="ZP-C"/>
</dbReference>
<dbReference type="PANTHER" id="PTHR46560">
    <property type="entry name" value="CYPHER, ISOFORM B"/>
    <property type="match status" value="1"/>
</dbReference>
<feature type="domain" description="ZP" evidence="2">
    <location>
        <begin position="73"/>
        <end position="295"/>
    </location>
</feature>
<dbReference type="EMBL" id="JACKWZ010000174">
    <property type="protein sequence ID" value="KAF9412938.1"/>
    <property type="molecule type" value="Genomic_DNA"/>
</dbReference>
<keyword evidence="4" id="KW-1185">Reference proteome</keyword>
<dbReference type="SMART" id="SM00241">
    <property type="entry name" value="ZP"/>
    <property type="match status" value="1"/>
</dbReference>